<dbReference type="GeneID" id="25916304"/>
<evidence type="ECO:0000313" key="4">
    <source>
        <dbReference type="EMBL" id="KNC71661.1"/>
    </source>
</evidence>
<dbReference type="RefSeq" id="XP_014145563.1">
    <property type="nucleotide sequence ID" value="XM_014290088.1"/>
</dbReference>
<comment type="similarity">
    <text evidence="1">Belongs to the SNW family.</text>
</comment>
<feature type="compositionally biased region" description="Basic and acidic residues" evidence="2">
    <location>
        <begin position="179"/>
        <end position="190"/>
    </location>
</feature>
<gene>
    <name evidence="4" type="ORF">SARC_15800</name>
</gene>
<dbReference type="GO" id="GO:0005681">
    <property type="term" value="C:spliceosomal complex"/>
    <property type="evidence" value="ECO:0007669"/>
    <property type="project" value="InterPro"/>
</dbReference>
<evidence type="ECO:0000313" key="5">
    <source>
        <dbReference type="Proteomes" id="UP000054560"/>
    </source>
</evidence>
<dbReference type="InterPro" id="IPR017862">
    <property type="entry name" value="SKI-int_prot_SKIP"/>
</dbReference>
<evidence type="ECO:0000256" key="2">
    <source>
        <dbReference type="SAM" id="MobiDB-lite"/>
    </source>
</evidence>
<accession>A0A0L0F505</accession>
<protein>
    <recommendedName>
        <fullName evidence="3">SKI-interacting protein SKIP SNW domain-containing protein</fullName>
    </recommendedName>
</protein>
<sequence length="235" mass="26675">MYLHFLNIHILIHVQVPKGPPSPPAPVLHSPPRKVTPQEQSEWKIPPCISNWKNPKGYTVPLDKRLAADGRGLQEQQINHNFADLAAALYHADRKAREGVELRASMQKKLATIEKEKHENNLRALAQKARDERAGIQHHSDSGSDEEVAQRDQIRDDRKYERDRDRKMASSKAAKRGTTARDMEERDISEKIALGQAVKPNVQGENLYDQRLFNQTKGMGSGLQGDDDAYNIYDK</sequence>
<dbReference type="AlphaFoldDB" id="A0A0L0F505"/>
<dbReference type="eggNOG" id="KOG2441">
    <property type="taxonomic scope" value="Eukaryota"/>
</dbReference>
<dbReference type="InterPro" id="IPR004015">
    <property type="entry name" value="SKI-int_prot_SKIP_SNW-dom"/>
</dbReference>
<feature type="region of interest" description="Disordered" evidence="2">
    <location>
        <begin position="128"/>
        <end position="205"/>
    </location>
</feature>
<dbReference type="PANTHER" id="PTHR12096">
    <property type="entry name" value="NUCLEAR PROTEIN SKIP-RELATED"/>
    <property type="match status" value="1"/>
</dbReference>
<keyword evidence="5" id="KW-1185">Reference proteome</keyword>
<dbReference type="Proteomes" id="UP000054560">
    <property type="component" value="Unassembled WGS sequence"/>
</dbReference>
<name>A0A0L0F505_9EUKA</name>
<evidence type="ECO:0000259" key="3">
    <source>
        <dbReference type="Pfam" id="PF02731"/>
    </source>
</evidence>
<dbReference type="EMBL" id="KQ248361">
    <property type="protein sequence ID" value="KNC71661.1"/>
    <property type="molecule type" value="Genomic_DNA"/>
</dbReference>
<feature type="region of interest" description="Disordered" evidence="2">
    <location>
        <begin position="216"/>
        <end position="235"/>
    </location>
</feature>
<proteinExistence type="inferred from homology"/>
<dbReference type="OrthoDB" id="666364at2759"/>
<dbReference type="GO" id="GO:0000398">
    <property type="term" value="P:mRNA splicing, via spliceosome"/>
    <property type="evidence" value="ECO:0007669"/>
    <property type="project" value="InterPro"/>
</dbReference>
<organism evidence="4 5">
    <name type="scientific">Sphaeroforma arctica JP610</name>
    <dbReference type="NCBI Taxonomy" id="667725"/>
    <lineage>
        <taxon>Eukaryota</taxon>
        <taxon>Ichthyosporea</taxon>
        <taxon>Ichthyophonida</taxon>
        <taxon>Sphaeroforma</taxon>
    </lineage>
</organism>
<feature type="region of interest" description="Disordered" evidence="2">
    <location>
        <begin position="19"/>
        <end position="41"/>
    </location>
</feature>
<feature type="compositionally biased region" description="Basic and acidic residues" evidence="2">
    <location>
        <begin position="128"/>
        <end position="168"/>
    </location>
</feature>
<feature type="domain" description="SKI-interacting protein SKIP SNW" evidence="3">
    <location>
        <begin position="13"/>
        <end position="133"/>
    </location>
</feature>
<evidence type="ECO:0000256" key="1">
    <source>
        <dbReference type="ARBA" id="ARBA00010197"/>
    </source>
</evidence>
<dbReference type="Pfam" id="PF02731">
    <property type="entry name" value="SKIP_SNW"/>
    <property type="match status" value="1"/>
</dbReference>
<feature type="non-terminal residue" evidence="4">
    <location>
        <position position="235"/>
    </location>
</feature>
<reference evidence="4 5" key="1">
    <citation type="submission" date="2011-02" db="EMBL/GenBank/DDBJ databases">
        <title>The Genome Sequence of Sphaeroforma arctica JP610.</title>
        <authorList>
            <consortium name="The Broad Institute Genome Sequencing Platform"/>
            <person name="Russ C."/>
            <person name="Cuomo C."/>
            <person name="Young S.K."/>
            <person name="Zeng Q."/>
            <person name="Gargeya S."/>
            <person name="Alvarado L."/>
            <person name="Berlin A."/>
            <person name="Chapman S.B."/>
            <person name="Chen Z."/>
            <person name="Freedman E."/>
            <person name="Gellesch M."/>
            <person name="Goldberg J."/>
            <person name="Griggs A."/>
            <person name="Gujja S."/>
            <person name="Heilman E."/>
            <person name="Heiman D."/>
            <person name="Howarth C."/>
            <person name="Mehta T."/>
            <person name="Neiman D."/>
            <person name="Pearson M."/>
            <person name="Roberts A."/>
            <person name="Saif S."/>
            <person name="Shea T."/>
            <person name="Shenoy N."/>
            <person name="Sisk P."/>
            <person name="Stolte C."/>
            <person name="Sykes S."/>
            <person name="White J."/>
            <person name="Yandava C."/>
            <person name="Burger G."/>
            <person name="Gray M.W."/>
            <person name="Holland P.W.H."/>
            <person name="King N."/>
            <person name="Lang F.B.F."/>
            <person name="Roger A.J."/>
            <person name="Ruiz-Trillo I."/>
            <person name="Haas B."/>
            <person name="Nusbaum C."/>
            <person name="Birren B."/>
        </authorList>
    </citation>
    <scope>NUCLEOTIDE SEQUENCE [LARGE SCALE GENOMIC DNA]</scope>
    <source>
        <strain evidence="4 5">JP610</strain>
    </source>
</reference>
<dbReference type="STRING" id="667725.A0A0L0F505"/>